<dbReference type="RefSeq" id="WP_141053867.1">
    <property type="nucleotide sequence ID" value="NZ_JBDNOC010000001.1"/>
</dbReference>
<evidence type="ECO:0000256" key="1">
    <source>
        <dbReference type="SAM" id="Phobius"/>
    </source>
</evidence>
<dbReference type="AlphaFoldDB" id="A0A3Q8CT19"/>
<dbReference type="Proteomes" id="UP000314960">
    <property type="component" value="Chromosome"/>
</dbReference>
<feature type="transmembrane region" description="Helical" evidence="1">
    <location>
        <begin position="6"/>
        <end position="25"/>
    </location>
</feature>
<sequence>MLHITIWMIVVLVILFSILAIMRNIKTKTNAKLQKKNKDITDAAFAASLERLGLMKNEIKLEISTSRLSDVWGSGVMAYEYEVDVSHKLIDDEFRAELTQYMQEYAQKKDLERYDNFPVFVVSDLWQEGNLLRVDITYAINARTVNYLRDIRRVD</sequence>
<dbReference type="EMBL" id="CP018176">
    <property type="protein sequence ID" value="AUJ30034.1"/>
    <property type="molecule type" value="Genomic_DNA"/>
</dbReference>
<keyword evidence="1" id="KW-1133">Transmembrane helix</keyword>
<dbReference type="KEGG" id="lhw:BSQ49_07370"/>
<name>A0A3Q8CT19_9LACO</name>
<evidence type="ECO:0000313" key="3">
    <source>
        <dbReference type="Proteomes" id="UP000314960"/>
    </source>
</evidence>
<proteinExistence type="predicted"/>
<accession>A0A3Q8CT19</accession>
<organism evidence="2 3">
    <name type="scientific">Liquorilactobacillus hordei</name>
    <dbReference type="NCBI Taxonomy" id="468911"/>
    <lineage>
        <taxon>Bacteria</taxon>
        <taxon>Bacillati</taxon>
        <taxon>Bacillota</taxon>
        <taxon>Bacilli</taxon>
        <taxon>Lactobacillales</taxon>
        <taxon>Lactobacillaceae</taxon>
        <taxon>Liquorilactobacillus</taxon>
    </lineage>
</organism>
<gene>
    <name evidence="2" type="ORF">BSQ49_07370</name>
</gene>
<reference evidence="2 3" key="1">
    <citation type="submission" date="2016-11" db="EMBL/GenBank/DDBJ databases">
        <title>Interaction between Lactobacillus species and yeast in water kefir.</title>
        <authorList>
            <person name="Behr J."/>
            <person name="Xu D."/>
            <person name="Vogel R.F."/>
        </authorList>
    </citation>
    <scope>NUCLEOTIDE SEQUENCE [LARGE SCALE GENOMIC DNA]</scope>
    <source>
        <strain evidence="2 3">TMW 1.1822</strain>
    </source>
</reference>
<keyword evidence="1" id="KW-0812">Transmembrane</keyword>
<protein>
    <submittedName>
        <fullName evidence="2">Uncharacterized protein</fullName>
    </submittedName>
</protein>
<evidence type="ECO:0000313" key="2">
    <source>
        <dbReference type="EMBL" id="AUJ30034.1"/>
    </source>
</evidence>
<keyword evidence="1" id="KW-0472">Membrane</keyword>